<comment type="similarity">
    <text evidence="2">Belongs to the UQCRB/QCR7 family.</text>
</comment>
<sequence>MASSLLNFTKRIASSPAAKKLSDMYTAQMGYRQIGLRLDDLIPEENVIVAEAVRRLPPREYQNRIFRFRRALNVNALQQELPPSEWTKPEEDVPYMRPIIHQIESEIETKENFENLTVIPPALKNRNRNDNASILNQDKPMKNPAELRKTNFFNLLSDEIILLIFGHLTSKELITCSLTSKTWLMYALDKWLWKKLYLVKFPIKLKEHRKIKNEQPGQKNALVTTERKRAVQIMRDQSDWRSMYLIQNNWKQGKAVENNLNLNVESKNLCGDFTNTRNINFKRNLSKFRLKKKLWKKRASGSWIVDNQVEASEEEAEKFDESCFNCNEKLFIYSNDVIIECKVKDLATHLNFWRVTDNYLMNTITTSKKFSKNYFPTCFSLSSPNSARKGGVVGYSNGGFSIYSFDVENLMASNTNELITFSRSAITQDHKPIISAGLIDNYIITCSDTLNFTIFKLQSESSKGKLKKAYSVNVLFQMKSFICCKPIEISICSQLLPSESLNSKNFYKIFLCYTTPILFQGFEPGIQEIVFNEERIVENKVFEYSKTSSEKTNFGFLPFNELSAFQSIAPINALKFDYPYLVIAHQDETIQLYKLTEKNLRHLGTIFENINVCTISFSSESRRLITGGAGGLKIWEIPHETNDNSTFSLYQNSAIAIGYEKDFVGEETCVDFINFDDGKIVCNIKKNDDNE</sequence>
<keyword evidence="6" id="KW-0249">Electron transport</keyword>
<dbReference type="InterPro" id="IPR036047">
    <property type="entry name" value="F-box-like_dom_sf"/>
</dbReference>
<dbReference type="PANTHER" id="PTHR12022">
    <property type="entry name" value="UBIQUINOL-CYTOCHROME C REDUCTASE COMPLEX 14 KD PROTEIN"/>
    <property type="match status" value="1"/>
</dbReference>
<evidence type="ECO:0000256" key="8">
    <source>
        <dbReference type="ARBA" id="ARBA00023136"/>
    </source>
</evidence>
<keyword evidence="8" id="KW-0472">Membrane</keyword>
<evidence type="ECO:0000256" key="4">
    <source>
        <dbReference type="ARBA" id="ARBA00022660"/>
    </source>
</evidence>
<keyword evidence="4" id="KW-0679">Respiratory chain</keyword>
<dbReference type="Pfam" id="PF25499">
    <property type="entry name" value="Beta-prop_pof12"/>
    <property type="match status" value="1"/>
</dbReference>
<dbReference type="GO" id="GO:0005743">
    <property type="term" value="C:mitochondrial inner membrane"/>
    <property type="evidence" value="ECO:0007669"/>
    <property type="project" value="UniProtKB-SubCell"/>
</dbReference>
<evidence type="ECO:0000256" key="9">
    <source>
        <dbReference type="ARBA" id="ARBA00031684"/>
    </source>
</evidence>
<evidence type="ECO:0000256" key="6">
    <source>
        <dbReference type="ARBA" id="ARBA00022982"/>
    </source>
</evidence>
<dbReference type="PANTHER" id="PTHR12022:SF0">
    <property type="entry name" value="CYTOCHROME B-C1 COMPLEX SUBUNIT 7"/>
    <property type="match status" value="1"/>
</dbReference>
<reference evidence="11" key="1">
    <citation type="submission" date="2020-05" db="EMBL/GenBank/DDBJ databases">
        <title>Phylogenomic resolution of chytrid fungi.</title>
        <authorList>
            <person name="Stajich J.E."/>
            <person name="Amses K."/>
            <person name="Simmons R."/>
            <person name="Seto K."/>
            <person name="Myers J."/>
            <person name="Bonds A."/>
            <person name="Quandt C.A."/>
            <person name="Barry K."/>
            <person name="Liu P."/>
            <person name="Grigoriev I."/>
            <person name="Longcore J.E."/>
            <person name="James T.Y."/>
        </authorList>
    </citation>
    <scope>NUCLEOTIDE SEQUENCE</scope>
    <source>
        <strain evidence="11">JEL0476</strain>
    </source>
</reference>
<dbReference type="AlphaFoldDB" id="A0AAD5XV20"/>
<keyword evidence="12" id="KW-1185">Reference proteome</keyword>
<dbReference type="SUPFAM" id="SSF50978">
    <property type="entry name" value="WD40 repeat-like"/>
    <property type="match status" value="1"/>
</dbReference>
<comment type="subcellular location">
    <subcellularLocation>
        <location evidence="1">Mitochondrion inner membrane</location>
        <topology evidence="1">Peripheral membrane protein</topology>
        <orientation evidence="1">Matrix side</orientation>
    </subcellularLocation>
</comment>
<dbReference type="SMART" id="SM00256">
    <property type="entry name" value="FBOX"/>
    <property type="match status" value="1"/>
</dbReference>
<comment type="caution">
    <text evidence="11">The sequence shown here is derived from an EMBL/GenBank/DDBJ whole genome shotgun (WGS) entry which is preliminary data.</text>
</comment>
<dbReference type="InterPro" id="IPR001810">
    <property type="entry name" value="F-box_dom"/>
</dbReference>
<dbReference type="InterPro" id="IPR036544">
    <property type="entry name" value="QCR7_sf"/>
</dbReference>
<evidence type="ECO:0000256" key="5">
    <source>
        <dbReference type="ARBA" id="ARBA00022792"/>
    </source>
</evidence>
<dbReference type="InterPro" id="IPR015943">
    <property type="entry name" value="WD40/YVTN_repeat-like_dom_sf"/>
</dbReference>
<dbReference type="SUPFAM" id="SSF81383">
    <property type="entry name" value="F-box domain"/>
    <property type="match status" value="1"/>
</dbReference>
<name>A0AAD5XV20_9FUNG</name>
<feature type="non-terminal residue" evidence="11">
    <location>
        <position position="691"/>
    </location>
</feature>
<keyword evidence="5" id="KW-0999">Mitochondrion inner membrane</keyword>
<dbReference type="Proteomes" id="UP001211065">
    <property type="component" value="Unassembled WGS sequence"/>
</dbReference>
<dbReference type="Gene3D" id="1.10.1090.10">
    <property type="entry name" value="Cytochrome b-c1 complex subunit 7"/>
    <property type="match status" value="1"/>
</dbReference>
<organism evidence="11 12">
    <name type="scientific">Clydaea vesicula</name>
    <dbReference type="NCBI Taxonomy" id="447962"/>
    <lineage>
        <taxon>Eukaryota</taxon>
        <taxon>Fungi</taxon>
        <taxon>Fungi incertae sedis</taxon>
        <taxon>Chytridiomycota</taxon>
        <taxon>Chytridiomycota incertae sedis</taxon>
        <taxon>Chytridiomycetes</taxon>
        <taxon>Lobulomycetales</taxon>
        <taxon>Lobulomycetaceae</taxon>
        <taxon>Clydaea</taxon>
    </lineage>
</organism>
<evidence type="ECO:0000256" key="1">
    <source>
        <dbReference type="ARBA" id="ARBA00004443"/>
    </source>
</evidence>
<dbReference type="FunFam" id="1.10.1090.10:FF:000001">
    <property type="entry name" value="Cytochrome b-c1 complex subunit 7"/>
    <property type="match status" value="1"/>
</dbReference>
<dbReference type="SUPFAM" id="SSF81524">
    <property type="entry name" value="14 kDa protein of cytochrome bc1 complex (Ubiquinol-cytochrome c reductase)"/>
    <property type="match status" value="1"/>
</dbReference>
<dbReference type="Pfam" id="PF02271">
    <property type="entry name" value="UCR_14kD"/>
    <property type="match status" value="1"/>
</dbReference>
<dbReference type="Gene3D" id="2.130.10.10">
    <property type="entry name" value="YVTN repeat-like/Quinoprotein amine dehydrogenase"/>
    <property type="match status" value="1"/>
</dbReference>
<keyword evidence="3" id="KW-0813">Transport</keyword>
<gene>
    <name evidence="11" type="primary">QCR7</name>
    <name evidence="11" type="ORF">HK099_005286</name>
</gene>
<dbReference type="EMBL" id="JADGJW010000401">
    <property type="protein sequence ID" value="KAJ3217976.1"/>
    <property type="molecule type" value="Genomic_DNA"/>
</dbReference>
<dbReference type="InterPro" id="IPR036322">
    <property type="entry name" value="WD40_repeat_dom_sf"/>
</dbReference>
<protein>
    <recommendedName>
        <fullName evidence="9">Complex III subunit 7</fullName>
    </recommendedName>
</protein>
<evidence type="ECO:0000259" key="10">
    <source>
        <dbReference type="SMART" id="SM00256"/>
    </source>
</evidence>
<evidence type="ECO:0000256" key="7">
    <source>
        <dbReference type="ARBA" id="ARBA00023128"/>
    </source>
</evidence>
<evidence type="ECO:0000313" key="11">
    <source>
        <dbReference type="EMBL" id="KAJ3217976.1"/>
    </source>
</evidence>
<evidence type="ECO:0000256" key="3">
    <source>
        <dbReference type="ARBA" id="ARBA00022448"/>
    </source>
</evidence>
<dbReference type="InterPro" id="IPR003197">
    <property type="entry name" value="QCR7"/>
</dbReference>
<dbReference type="GO" id="GO:0045275">
    <property type="term" value="C:respiratory chain complex III"/>
    <property type="evidence" value="ECO:0007669"/>
    <property type="project" value="InterPro"/>
</dbReference>
<feature type="domain" description="F-box" evidence="10">
    <location>
        <begin position="156"/>
        <end position="196"/>
    </location>
</feature>
<proteinExistence type="inferred from homology"/>
<keyword evidence="7" id="KW-0496">Mitochondrion</keyword>
<dbReference type="GO" id="GO:0006122">
    <property type="term" value="P:mitochondrial electron transport, ubiquinol to cytochrome c"/>
    <property type="evidence" value="ECO:0007669"/>
    <property type="project" value="InterPro"/>
</dbReference>
<dbReference type="Gene3D" id="1.20.1280.50">
    <property type="match status" value="1"/>
</dbReference>
<accession>A0AAD5XV20</accession>
<evidence type="ECO:0000256" key="2">
    <source>
        <dbReference type="ARBA" id="ARBA00008554"/>
    </source>
</evidence>
<dbReference type="Pfam" id="PF12937">
    <property type="entry name" value="F-box-like"/>
    <property type="match status" value="1"/>
</dbReference>
<evidence type="ECO:0000313" key="12">
    <source>
        <dbReference type="Proteomes" id="UP001211065"/>
    </source>
</evidence>